<keyword evidence="6 10" id="KW-0408">Iron</keyword>
<reference evidence="11" key="1">
    <citation type="submission" date="2015-01" db="EMBL/GenBank/DDBJ databases">
        <title>Characterization of the biosynthetic gene cluster for maklamicin, a spirotetronate-class antibiotic of the endophytic Micromonospora sp. GMKU326.</title>
        <authorList>
            <person name="Kitani S."/>
            <person name="Ratama D."/>
            <person name="Hashimoto J."/>
            <person name="Thamchaipenet A."/>
            <person name="Igarashi Y."/>
            <person name="Shin-ya K."/>
            <person name="Ikeda H."/>
            <person name="Nihira T."/>
        </authorList>
    </citation>
    <scope>NUCLEOTIDE SEQUENCE</scope>
    <source>
        <strain evidence="11">GMKU326</strain>
    </source>
</reference>
<dbReference type="Gene3D" id="1.10.630.10">
    <property type="entry name" value="Cytochrome P450"/>
    <property type="match status" value="1"/>
</dbReference>
<organism evidence="11">
    <name type="scientific">Micromonospora sp. GMKU326</name>
    <dbReference type="NCBI Taxonomy" id="718015"/>
    <lineage>
        <taxon>Bacteria</taxon>
        <taxon>Bacillati</taxon>
        <taxon>Actinomycetota</taxon>
        <taxon>Actinomycetes</taxon>
        <taxon>Micromonosporales</taxon>
        <taxon>Micromonosporaceae</taxon>
        <taxon>Micromonospora</taxon>
    </lineage>
</organism>
<evidence type="ECO:0000256" key="7">
    <source>
        <dbReference type="ARBA" id="ARBA00023033"/>
    </source>
</evidence>
<dbReference type="InterPro" id="IPR036396">
    <property type="entry name" value="Cyt_P450_sf"/>
</dbReference>
<keyword evidence="3 10" id="KW-0479">Metal-binding</keyword>
<protein>
    <submittedName>
        <fullName evidence="11">Cytochrome P450</fullName>
    </submittedName>
</protein>
<evidence type="ECO:0000256" key="10">
    <source>
        <dbReference type="RuleBase" id="RU000461"/>
    </source>
</evidence>
<keyword evidence="7 10" id="KW-0503">Monooxygenase</keyword>
<dbReference type="GO" id="GO:0020037">
    <property type="term" value="F:heme binding"/>
    <property type="evidence" value="ECO:0007669"/>
    <property type="project" value="InterPro"/>
</dbReference>
<dbReference type="PRINTS" id="PR00359">
    <property type="entry name" value="BP450"/>
</dbReference>
<evidence type="ECO:0000313" key="11">
    <source>
        <dbReference type="EMBL" id="BAQ25510.1"/>
    </source>
</evidence>
<dbReference type="GO" id="GO:0004497">
    <property type="term" value="F:monooxygenase activity"/>
    <property type="evidence" value="ECO:0007669"/>
    <property type="project" value="UniProtKB-KW"/>
</dbReference>
<evidence type="ECO:0000256" key="2">
    <source>
        <dbReference type="ARBA" id="ARBA00022617"/>
    </source>
</evidence>
<dbReference type="PANTHER" id="PTHR46696">
    <property type="entry name" value="P450, PUTATIVE (EUROFUNG)-RELATED"/>
    <property type="match status" value="1"/>
</dbReference>
<keyword evidence="4" id="KW-0521">NADP</keyword>
<dbReference type="PROSITE" id="PS00086">
    <property type="entry name" value="CYTOCHROME_P450"/>
    <property type="match status" value="1"/>
</dbReference>
<accession>A0A0B6VTB8</accession>
<comment type="similarity">
    <text evidence="1 10">Belongs to the cytochrome P450 family.</text>
</comment>
<dbReference type="GO" id="GO:0017000">
    <property type="term" value="P:antibiotic biosynthetic process"/>
    <property type="evidence" value="ECO:0007669"/>
    <property type="project" value="UniProtKB-KW"/>
</dbReference>
<evidence type="ECO:0000256" key="5">
    <source>
        <dbReference type="ARBA" id="ARBA00023002"/>
    </source>
</evidence>
<gene>
    <name evidence="11" type="primary">makC3</name>
</gene>
<evidence type="ECO:0000256" key="8">
    <source>
        <dbReference type="ARBA" id="ARBA00023194"/>
    </source>
</evidence>
<evidence type="ECO:0000256" key="9">
    <source>
        <dbReference type="ARBA" id="ARBA00060683"/>
    </source>
</evidence>
<evidence type="ECO:0000256" key="3">
    <source>
        <dbReference type="ARBA" id="ARBA00022723"/>
    </source>
</evidence>
<comment type="pathway">
    <text evidence="9">Antibiotic biosynthesis; mycinamicin biosynthesis.</text>
</comment>
<keyword evidence="8" id="KW-0045">Antibiotic biosynthesis</keyword>
<dbReference type="Pfam" id="PF00067">
    <property type="entry name" value="p450"/>
    <property type="match status" value="1"/>
</dbReference>
<dbReference type="GO" id="GO:0016705">
    <property type="term" value="F:oxidoreductase activity, acting on paired donors, with incorporation or reduction of molecular oxygen"/>
    <property type="evidence" value="ECO:0007669"/>
    <property type="project" value="InterPro"/>
</dbReference>
<name>A0A0B6VTB8_9ACTN</name>
<dbReference type="CDD" id="cd11029">
    <property type="entry name" value="CYP107-like"/>
    <property type="match status" value="1"/>
</dbReference>
<evidence type="ECO:0000256" key="4">
    <source>
        <dbReference type="ARBA" id="ARBA00022857"/>
    </source>
</evidence>
<sequence length="393" mass="42574">MTPSPELKSKPPSLTDAPVLGRTAPVRQIALPHGALAWLITNGDEVRQALAHPHLIKDGPLEGGYPGLPPELALAMSSDVLHSNPPDHGRLRKLVSAAFTRRRTDALAPRIQELTDGLLDAFADRDEVDLVPALTFPLPFQVIAELLGVPAADSEIFQGWANTITQGTLARPEEFIGAATRLVEYARTLIERKRREPADDLLSGLVGVSDGGDRLSEDELTSMVFLMLIAGHATTTNLIGNGVHDLLTHPESLAAVRADPERLPTAIEEFLRYEAPLRMATPRRAAEDVSIGGATIPRGEMVFISLVAANHDPALFAEPERFDIGREKNGHLSFGHGLHHCMGAPLARLEARIAIGTLLARFPKLRLAVPAEQLTRQTSILMNGWESLPVALR</sequence>
<dbReference type="AlphaFoldDB" id="A0A0B6VTB8"/>
<dbReference type="InterPro" id="IPR001128">
    <property type="entry name" value="Cyt_P450"/>
</dbReference>
<keyword evidence="2 10" id="KW-0349">Heme</keyword>
<keyword evidence="5 10" id="KW-0560">Oxidoreductase</keyword>
<dbReference type="FunFam" id="1.10.630.10:FF:000018">
    <property type="entry name" value="Cytochrome P450 monooxygenase"/>
    <property type="match status" value="1"/>
</dbReference>
<dbReference type="EMBL" id="LC021382">
    <property type="protein sequence ID" value="BAQ25510.1"/>
    <property type="molecule type" value="Genomic_DNA"/>
</dbReference>
<dbReference type="InterPro" id="IPR002397">
    <property type="entry name" value="Cyt_P450_B"/>
</dbReference>
<proteinExistence type="inferred from homology"/>
<dbReference type="GO" id="GO:0005506">
    <property type="term" value="F:iron ion binding"/>
    <property type="evidence" value="ECO:0007669"/>
    <property type="project" value="InterPro"/>
</dbReference>
<evidence type="ECO:0000256" key="6">
    <source>
        <dbReference type="ARBA" id="ARBA00023004"/>
    </source>
</evidence>
<dbReference type="InterPro" id="IPR017972">
    <property type="entry name" value="Cyt_P450_CS"/>
</dbReference>
<evidence type="ECO:0000256" key="1">
    <source>
        <dbReference type="ARBA" id="ARBA00010617"/>
    </source>
</evidence>
<dbReference type="SUPFAM" id="SSF48264">
    <property type="entry name" value="Cytochrome P450"/>
    <property type="match status" value="1"/>
</dbReference>
<dbReference type="PANTHER" id="PTHR46696:SF1">
    <property type="entry name" value="CYTOCHROME P450 YJIB-RELATED"/>
    <property type="match status" value="1"/>
</dbReference>